<dbReference type="NCBIfam" id="TIGR04183">
    <property type="entry name" value="Por_Secre_tail"/>
    <property type="match status" value="1"/>
</dbReference>
<dbReference type="eggNOG" id="COG2374">
    <property type="taxonomic scope" value="Bacteria"/>
</dbReference>
<dbReference type="KEGG" id="ial:IALB_2173"/>
<proteinExistence type="predicted"/>
<dbReference type="RefSeq" id="WP_014561027.1">
    <property type="nucleotide sequence ID" value="NC_017464.1"/>
</dbReference>
<dbReference type="Proteomes" id="UP000007394">
    <property type="component" value="Chromosome"/>
</dbReference>
<dbReference type="OrthoDB" id="9779968at2"/>
<dbReference type="AlphaFoldDB" id="I0ALM1"/>
<dbReference type="Gene3D" id="2.60.40.4070">
    <property type="match status" value="1"/>
</dbReference>
<dbReference type="HOGENOM" id="CLU_836198_0_0_10"/>
<evidence type="ECO:0000313" key="2">
    <source>
        <dbReference type="Proteomes" id="UP000007394"/>
    </source>
</evidence>
<dbReference type="STRING" id="945713.IALB_2173"/>
<dbReference type="InterPro" id="IPR026444">
    <property type="entry name" value="Secre_tail"/>
</dbReference>
<accession>I0ALM1</accession>
<reference evidence="1 2" key="1">
    <citation type="journal article" date="2012" name="Front. Microbiol.">
        <title>Complete genome of Ignavibacterium album, a metabolically versatile, flagellated, facultative anaerobe from the phylum Chlorobi.</title>
        <authorList>
            <person name="Liu Z."/>
            <person name="Frigaard N.-U."/>
            <person name="Vogl K."/>
            <person name="Iino T."/>
            <person name="Ohkuma M."/>
            <person name="Overmann J."/>
            <person name="Bryant D.A."/>
        </authorList>
    </citation>
    <scope>NUCLEOTIDE SEQUENCE [LARGE SCALE GENOMIC DNA]</scope>
    <source>
        <strain evidence="2">DSM 19864 / JCM 16511 / NBRC 101810 / Mat9-16</strain>
    </source>
</reference>
<protein>
    <submittedName>
        <fullName evidence="1">5'-Nucleotidase domain protein</fullName>
    </submittedName>
</protein>
<organism evidence="1 2">
    <name type="scientific">Ignavibacterium album (strain DSM 19864 / JCM 16511 / NBRC 101810 / Mat9-16)</name>
    <dbReference type="NCBI Taxonomy" id="945713"/>
    <lineage>
        <taxon>Bacteria</taxon>
        <taxon>Pseudomonadati</taxon>
        <taxon>Ignavibacteriota</taxon>
        <taxon>Ignavibacteria</taxon>
        <taxon>Ignavibacteriales</taxon>
        <taxon>Ignavibacteriaceae</taxon>
        <taxon>Ignavibacterium</taxon>
    </lineage>
</organism>
<keyword evidence="2" id="KW-1185">Reference proteome</keyword>
<name>I0ALM1_IGNAJ</name>
<dbReference type="EMBL" id="CP003418">
    <property type="protein sequence ID" value="AFH49878.1"/>
    <property type="molecule type" value="Genomic_DNA"/>
</dbReference>
<gene>
    <name evidence="1" type="ordered locus">IALB_2173</name>
</gene>
<evidence type="ECO:0000313" key="1">
    <source>
        <dbReference type="EMBL" id="AFH49878.1"/>
    </source>
</evidence>
<sequence length="332" mass="38135">MKNILLITIFITINFYSFAANVYFLNGGAGYVYTNGQTFFSNQNGYAGVAYWLWADPSRYSVNEWGARFKGPDGNWTDWSQLTIPQGMHQCLKAGTWLVEGRVFVVQDVYGGRNYYMYTFFQLYFYVVDDIAPTIPQNFTVSTFSTGDNAYPKLNWTINLELDRDKYFIERRITGQQNFSLLSTLSGNMNQFVDYSVNYAGGGPMLAEYKIRVSDLNGNYSDYTNAQSIRYGDAWKIGVTQNDYLLDYKLEQNYPNPFNPMTTINYQIKEVGLVSLKVFDLLGKEITTLINEVQSPGHYSVMFDGQFLPSGFYVCQLKVNEFIENIKMTLLK</sequence>